<organism evidence="1 2">
    <name type="scientific">Nostoc punctiforme FACHB-252</name>
    <dbReference type="NCBI Taxonomy" id="1357509"/>
    <lineage>
        <taxon>Bacteria</taxon>
        <taxon>Bacillati</taxon>
        <taxon>Cyanobacteriota</taxon>
        <taxon>Cyanophyceae</taxon>
        <taxon>Nostocales</taxon>
        <taxon>Nostocaceae</taxon>
        <taxon>Nostoc</taxon>
    </lineage>
</organism>
<dbReference type="EMBL" id="JACJTC010000039">
    <property type="protein sequence ID" value="MBD2616106.1"/>
    <property type="molecule type" value="Genomic_DNA"/>
</dbReference>
<dbReference type="RefSeq" id="WP_190952565.1">
    <property type="nucleotide sequence ID" value="NZ_JACJTC010000039.1"/>
</dbReference>
<reference evidence="1 2" key="1">
    <citation type="journal article" date="2020" name="ISME J.">
        <title>Comparative genomics reveals insights into cyanobacterial evolution and habitat adaptation.</title>
        <authorList>
            <person name="Chen M.Y."/>
            <person name="Teng W.K."/>
            <person name="Zhao L."/>
            <person name="Hu C.X."/>
            <person name="Zhou Y.K."/>
            <person name="Han B.P."/>
            <person name="Song L.R."/>
            <person name="Shu W.S."/>
        </authorList>
    </citation>
    <scope>NUCLEOTIDE SEQUENCE [LARGE SCALE GENOMIC DNA]</scope>
    <source>
        <strain evidence="1 2">FACHB-252</strain>
    </source>
</reference>
<gene>
    <name evidence="1" type="ORF">H6G94_33515</name>
</gene>
<evidence type="ECO:0000313" key="1">
    <source>
        <dbReference type="EMBL" id="MBD2616106.1"/>
    </source>
</evidence>
<sequence>MAYRLSFLGYSSLEIDKFIIQSVETCLSGSAEFEFVKEGEILNQKEQKTSIIEKIRSLGKPYYNSFGNSEQEIVNEIITFLDENHLDLSISQFEQVEQYASIIGLDISKYEKSLLKHMLNTLKIEYLNELNIFRAKLCKYPDLESYLEEKENEYKQSLDISGALKKIINSNTHSISPWLEVDIEFLNNSTVEEYCKWLEEGDPDLYLMVKQFLDLGLPASKKLEEAIRSLGKKNKLNQIRAKLIYNIDIDNTSNTI</sequence>
<protein>
    <submittedName>
        <fullName evidence="1">Uncharacterized protein</fullName>
    </submittedName>
</protein>
<evidence type="ECO:0000313" key="2">
    <source>
        <dbReference type="Proteomes" id="UP000606396"/>
    </source>
</evidence>
<comment type="caution">
    <text evidence="1">The sequence shown here is derived from an EMBL/GenBank/DDBJ whole genome shotgun (WGS) entry which is preliminary data.</text>
</comment>
<accession>A0ABR8HJS3</accession>
<keyword evidence="2" id="KW-1185">Reference proteome</keyword>
<proteinExistence type="predicted"/>
<dbReference type="Proteomes" id="UP000606396">
    <property type="component" value="Unassembled WGS sequence"/>
</dbReference>
<name>A0ABR8HJS3_NOSPU</name>